<evidence type="ECO:0000313" key="2">
    <source>
        <dbReference type="EMBL" id="OAM16079.1"/>
    </source>
</evidence>
<accession>A0A1A9RDA5</accession>
<name>A0A1A9RDA5_EIKCO</name>
<feature type="transmembrane region" description="Helical" evidence="1">
    <location>
        <begin position="83"/>
        <end position="107"/>
    </location>
</feature>
<dbReference type="RefSeq" id="WP_064104564.1">
    <property type="nucleotide sequence ID" value="NZ_JBHRNP010000022.1"/>
</dbReference>
<evidence type="ECO:0000256" key="1">
    <source>
        <dbReference type="SAM" id="Phobius"/>
    </source>
</evidence>
<dbReference type="Proteomes" id="UP000078003">
    <property type="component" value="Unassembled WGS sequence"/>
</dbReference>
<organism evidence="2 3">
    <name type="scientific">Eikenella corrodens</name>
    <dbReference type="NCBI Taxonomy" id="539"/>
    <lineage>
        <taxon>Bacteria</taxon>
        <taxon>Pseudomonadati</taxon>
        <taxon>Pseudomonadota</taxon>
        <taxon>Betaproteobacteria</taxon>
        <taxon>Neisseriales</taxon>
        <taxon>Neisseriaceae</taxon>
        <taxon>Eikenella</taxon>
    </lineage>
</organism>
<dbReference type="EMBL" id="LXSF01000008">
    <property type="protein sequence ID" value="OAM16079.1"/>
    <property type="molecule type" value="Genomic_DNA"/>
</dbReference>
<keyword evidence="1" id="KW-1133">Transmembrane helix</keyword>
<proteinExistence type="predicted"/>
<gene>
    <name evidence="2" type="ORF">A7P85_07605</name>
</gene>
<feature type="transmembrane region" description="Helical" evidence="1">
    <location>
        <begin position="15"/>
        <end position="35"/>
    </location>
</feature>
<comment type="caution">
    <text evidence="2">The sequence shown here is derived from an EMBL/GenBank/DDBJ whole genome shotgun (WGS) entry which is preliminary data.</text>
</comment>
<protein>
    <submittedName>
        <fullName evidence="2">Uncharacterized protein</fullName>
    </submittedName>
</protein>
<sequence length="176" mass="19629">MAWFEPDEWEPWNKLALVVAVLLGSLLLLTLPLVWKADASRLGIIVFVPLAVCCVRWLLRWPASGGQGGAGADNKFKSKMSRVMWGVLLACVMTRVAVNGIVLATLLPMPPVLVQARLLETRGSRSGFNTWVLELENGTQFDVEYGFLRNAPQEMIGQTVRVKVRENRLGYYVEAE</sequence>
<dbReference type="AlphaFoldDB" id="A0A1A9RDA5"/>
<feature type="transmembrane region" description="Helical" evidence="1">
    <location>
        <begin position="42"/>
        <end position="59"/>
    </location>
</feature>
<keyword evidence="1" id="KW-0472">Membrane</keyword>
<keyword evidence="1" id="KW-0812">Transmembrane</keyword>
<reference evidence="3" key="1">
    <citation type="submission" date="2016-05" db="EMBL/GenBank/DDBJ databases">
        <title>Draft genome of Corynebacterium afermentans subsp. afermentans LCDC 88199T.</title>
        <authorList>
            <person name="Bernier A.-M."/>
            <person name="Bernard K."/>
        </authorList>
    </citation>
    <scope>NUCLEOTIDE SEQUENCE [LARGE SCALE GENOMIC DNA]</scope>
    <source>
        <strain evidence="3">NML01-0328</strain>
    </source>
</reference>
<evidence type="ECO:0000313" key="3">
    <source>
        <dbReference type="Proteomes" id="UP000078003"/>
    </source>
</evidence>